<dbReference type="AlphaFoldDB" id="R7Z0F3"/>
<dbReference type="RefSeq" id="XP_007782841.1">
    <property type="nucleotide sequence ID" value="XM_007784651.1"/>
</dbReference>
<protein>
    <submittedName>
        <fullName evidence="1">Uncharacterized protein</fullName>
    </submittedName>
</protein>
<dbReference type="HOGENOM" id="CLU_2263590_0_0_1"/>
<evidence type="ECO:0000313" key="2">
    <source>
        <dbReference type="Proteomes" id="UP000016924"/>
    </source>
</evidence>
<sequence>MPTVASRARDLCKTYTATVNTDPSAIPAYLENCYKDPVRLGCLIELKRPVDILRFKKLERIIKFNRAEYNIKLGYAFRIQCDITDGMRCQGRCPFARRKLQGG</sequence>
<dbReference type="Proteomes" id="UP000016924">
    <property type="component" value="Unassembled WGS sequence"/>
</dbReference>
<proteinExistence type="predicted"/>
<accession>R7Z0F3</accession>
<gene>
    <name evidence="1" type="ORF">W97_06892</name>
</gene>
<reference evidence="2" key="1">
    <citation type="submission" date="2012-06" db="EMBL/GenBank/DDBJ databases">
        <title>The genome sequence of Coniosporium apollinis CBS 100218.</title>
        <authorList>
            <consortium name="The Broad Institute Genome Sequencing Platform"/>
            <person name="Cuomo C."/>
            <person name="Gorbushina A."/>
            <person name="Noack S."/>
            <person name="Walker B."/>
            <person name="Young S.K."/>
            <person name="Zeng Q."/>
            <person name="Gargeya S."/>
            <person name="Fitzgerald M."/>
            <person name="Haas B."/>
            <person name="Abouelleil A."/>
            <person name="Alvarado L."/>
            <person name="Arachchi H.M."/>
            <person name="Berlin A.M."/>
            <person name="Chapman S.B."/>
            <person name="Goldberg J."/>
            <person name="Griggs A."/>
            <person name="Gujja S."/>
            <person name="Hansen M."/>
            <person name="Howarth C."/>
            <person name="Imamovic A."/>
            <person name="Larimer J."/>
            <person name="McCowan C."/>
            <person name="Montmayeur A."/>
            <person name="Murphy C."/>
            <person name="Neiman D."/>
            <person name="Pearson M."/>
            <person name="Priest M."/>
            <person name="Roberts A."/>
            <person name="Saif S."/>
            <person name="Shea T."/>
            <person name="Sisk P."/>
            <person name="Sykes S."/>
            <person name="Wortman J."/>
            <person name="Nusbaum C."/>
            <person name="Birren B."/>
        </authorList>
    </citation>
    <scope>NUCLEOTIDE SEQUENCE [LARGE SCALE GENOMIC DNA]</scope>
    <source>
        <strain evidence="2">CBS 100218</strain>
    </source>
</reference>
<dbReference type="EMBL" id="JH767588">
    <property type="protein sequence ID" value="EON67524.1"/>
    <property type="molecule type" value="Genomic_DNA"/>
</dbReference>
<organism evidence="1 2">
    <name type="scientific">Coniosporium apollinis (strain CBS 100218)</name>
    <name type="common">Rock-inhabiting black yeast</name>
    <dbReference type="NCBI Taxonomy" id="1168221"/>
    <lineage>
        <taxon>Eukaryota</taxon>
        <taxon>Fungi</taxon>
        <taxon>Dikarya</taxon>
        <taxon>Ascomycota</taxon>
        <taxon>Pezizomycotina</taxon>
        <taxon>Dothideomycetes</taxon>
        <taxon>Dothideomycetes incertae sedis</taxon>
        <taxon>Coniosporium</taxon>
    </lineage>
</organism>
<dbReference type="GeneID" id="19904203"/>
<evidence type="ECO:0000313" key="1">
    <source>
        <dbReference type="EMBL" id="EON67524.1"/>
    </source>
</evidence>
<name>R7Z0F3_CONA1</name>
<keyword evidence="2" id="KW-1185">Reference proteome</keyword>